<comment type="similarity">
    <text evidence="2 10">Belongs to the mitochondrial carrier (TC 2.A.29) family.</text>
</comment>
<proteinExistence type="inferred from homology"/>
<evidence type="ECO:0000256" key="2">
    <source>
        <dbReference type="ARBA" id="ARBA00006375"/>
    </source>
</evidence>
<evidence type="ECO:0000256" key="8">
    <source>
        <dbReference type="ARBA" id="ARBA00023136"/>
    </source>
</evidence>
<keyword evidence="12" id="KW-1185">Reference proteome</keyword>
<keyword evidence="6" id="KW-1133">Transmembrane helix</keyword>
<comment type="subcellular location">
    <subcellularLocation>
        <location evidence="1">Mitochondrion outer membrane</location>
        <topology evidence="1">Multi-pass membrane protein</topology>
    </subcellularLocation>
</comment>
<keyword evidence="10" id="KW-0813">Transport</keyword>
<dbReference type="GO" id="GO:0005741">
    <property type="term" value="C:mitochondrial outer membrane"/>
    <property type="evidence" value="ECO:0007669"/>
    <property type="project" value="UniProtKB-SubCell"/>
</dbReference>
<gene>
    <name evidence="11" type="ORF">TCNE_LOCUS10183</name>
</gene>
<dbReference type="AlphaFoldDB" id="A0A183UNW3"/>
<evidence type="ECO:0000256" key="9">
    <source>
        <dbReference type="PROSITE-ProRule" id="PRU00282"/>
    </source>
</evidence>
<dbReference type="InterPro" id="IPR018108">
    <property type="entry name" value="MCP_transmembrane"/>
</dbReference>
<evidence type="ECO:0000256" key="3">
    <source>
        <dbReference type="ARBA" id="ARBA00022692"/>
    </source>
</evidence>
<dbReference type="Gene3D" id="1.50.40.10">
    <property type="entry name" value="Mitochondrial carrier domain"/>
    <property type="match status" value="1"/>
</dbReference>
<keyword evidence="7" id="KW-0496">Mitochondrion</keyword>
<evidence type="ECO:0000256" key="10">
    <source>
        <dbReference type="RuleBase" id="RU000488"/>
    </source>
</evidence>
<feature type="repeat" description="Solcar" evidence="9">
    <location>
        <begin position="147"/>
        <end position="236"/>
    </location>
</feature>
<evidence type="ECO:0000256" key="6">
    <source>
        <dbReference type="ARBA" id="ARBA00022989"/>
    </source>
</evidence>
<keyword evidence="4" id="KW-0677">Repeat</keyword>
<dbReference type="PANTHER" id="PTHR10780:SF18">
    <property type="entry name" value="LD43650P"/>
    <property type="match status" value="1"/>
</dbReference>
<name>A0A183UNW3_TOXCA</name>
<organism evidence="12 13">
    <name type="scientific">Toxocara canis</name>
    <name type="common">Canine roundworm</name>
    <dbReference type="NCBI Taxonomy" id="6265"/>
    <lineage>
        <taxon>Eukaryota</taxon>
        <taxon>Metazoa</taxon>
        <taxon>Ecdysozoa</taxon>
        <taxon>Nematoda</taxon>
        <taxon>Chromadorea</taxon>
        <taxon>Rhabditida</taxon>
        <taxon>Spirurina</taxon>
        <taxon>Ascaridomorpha</taxon>
        <taxon>Ascaridoidea</taxon>
        <taxon>Toxocaridae</taxon>
        <taxon>Toxocara</taxon>
    </lineage>
</organism>
<evidence type="ECO:0000256" key="4">
    <source>
        <dbReference type="ARBA" id="ARBA00022737"/>
    </source>
</evidence>
<protein>
    <submittedName>
        <fullName evidence="13">Mitochondrial carrier-like protein 2</fullName>
    </submittedName>
</protein>
<evidence type="ECO:0000313" key="12">
    <source>
        <dbReference type="Proteomes" id="UP000050794"/>
    </source>
</evidence>
<keyword evidence="5" id="KW-1000">Mitochondrion outer membrane</keyword>
<dbReference type="SUPFAM" id="SSF103506">
    <property type="entry name" value="Mitochondrial carrier"/>
    <property type="match status" value="1"/>
</dbReference>
<reference evidence="11 12" key="2">
    <citation type="submission" date="2018-11" db="EMBL/GenBank/DDBJ databases">
        <authorList>
            <consortium name="Pathogen Informatics"/>
        </authorList>
    </citation>
    <scope>NUCLEOTIDE SEQUENCE [LARGE SCALE GENOMIC DNA]</scope>
</reference>
<keyword evidence="8 9" id="KW-0472">Membrane</keyword>
<dbReference type="PROSITE" id="PS50920">
    <property type="entry name" value="SOLCAR"/>
    <property type="match status" value="1"/>
</dbReference>
<dbReference type="Proteomes" id="UP000050794">
    <property type="component" value="Unassembled WGS sequence"/>
</dbReference>
<dbReference type="Pfam" id="PF00153">
    <property type="entry name" value="Mito_carr"/>
    <property type="match status" value="1"/>
</dbReference>
<evidence type="ECO:0000256" key="7">
    <source>
        <dbReference type="ARBA" id="ARBA00023128"/>
    </source>
</evidence>
<accession>A0A183UNW3</accession>
<dbReference type="WBParaSite" id="TCNE_0001018301-mRNA-1">
    <property type="protein sequence ID" value="TCNE_0001018301-mRNA-1"/>
    <property type="gene ID" value="TCNE_0001018301"/>
</dbReference>
<sequence length="348" mass="38725">MATTGHARHRRHCCGMNDEEAAKADKYGRELIVKTGVSAVLYPLANIKTLFQLGYEPFPLSTGKMFGIGREAYFLPNGFSYGRNMLKKHGWSGLYNGVDAAIVATLVGGSVSFATSMYLDRYFPDIGGKPVNLEKEERELSEEESVRRLVRSAIRETAARTVGVIVARPFTVIMVRKVAQLIGGEMKYGDVISSLYVIGREEGPKGYFSGLVPQLIAEFITIWGVHSLIYVIERGMLHIQGPDHVEDAEKEELMTSTKKVLHLVAPFIVNTFSYPYTVVSTVMAVTGSGLAVSMLPYSPAFSMWQDAWYYLKPNQGLKRGARMFYRDYSGAVTVGPDRELYASNKHFI</sequence>
<dbReference type="InterPro" id="IPR023395">
    <property type="entry name" value="MCP_dom_sf"/>
</dbReference>
<dbReference type="PANTHER" id="PTHR10780">
    <property type="entry name" value="MITOCHONDRIAL CARRIER HOMOLOG"/>
    <property type="match status" value="1"/>
</dbReference>
<dbReference type="EMBL" id="UYWY01020415">
    <property type="protein sequence ID" value="VDM41504.1"/>
    <property type="molecule type" value="Genomic_DNA"/>
</dbReference>
<evidence type="ECO:0000256" key="1">
    <source>
        <dbReference type="ARBA" id="ARBA00004374"/>
    </source>
</evidence>
<evidence type="ECO:0000256" key="5">
    <source>
        <dbReference type="ARBA" id="ARBA00022787"/>
    </source>
</evidence>
<reference evidence="13" key="1">
    <citation type="submission" date="2016-06" db="UniProtKB">
        <authorList>
            <consortium name="WormBaseParasite"/>
        </authorList>
    </citation>
    <scope>IDENTIFICATION</scope>
</reference>
<evidence type="ECO:0000313" key="13">
    <source>
        <dbReference type="WBParaSite" id="TCNE_0001018301-mRNA-1"/>
    </source>
</evidence>
<keyword evidence="3 9" id="KW-0812">Transmembrane</keyword>
<evidence type="ECO:0000313" key="11">
    <source>
        <dbReference type="EMBL" id="VDM41504.1"/>
    </source>
</evidence>